<dbReference type="CDD" id="cd22152">
    <property type="entry name" value="F-box_AtAFR-like"/>
    <property type="match status" value="1"/>
</dbReference>
<protein>
    <recommendedName>
        <fullName evidence="1">F-box domain-containing protein</fullName>
    </recommendedName>
</protein>
<sequence length="422" mass="46959">MGQAESSTENYQAQQQQQKQLIPGLPDEIVIDCLVRVPHQFHSNMKLVSKSWRSLIMHPSFYQERRRSGKAEHMVFLIQPLPIPISIPTPSPLLTLKEKETPISPPQYGLSIYNATKQTWQRMMGPKHIPMFCQCLAIPNSGKLLLLGGWDPDTLEPVSDVYILDLIGGARWRRAASMSVARSFFACGLVGQSMVYVAGGHDNQKNALQSAEVYDVNADEWRLLPPMAEERDECQGLSWEGDSRFWVLSGYSTEDQGRFRSDAECYDPKTESWSRIEGVWPFPNVSPRGLTTTTTTVSNKSNHQYQLWGFLGDQQEDVKVLKSIQLPKGINGTSLCVTALGHDKEHQERIFVVSSSGGGDRGVLSSSSSSSCGECECECEGEGAYIVEREINGKGGSTTKWNHVHTPVAFAGFPYSASYLFI</sequence>
<dbReference type="SMART" id="SM00256">
    <property type="entry name" value="FBOX"/>
    <property type="match status" value="1"/>
</dbReference>
<dbReference type="PANTHER" id="PTHR46407">
    <property type="entry name" value="OS02G0208700 PROTEIN"/>
    <property type="match status" value="1"/>
</dbReference>
<name>A0A2N9IMJ4_FAGSY</name>
<dbReference type="InterPro" id="IPR044595">
    <property type="entry name" value="KMD1-4"/>
</dbReference>
<proteinExistence type="predicted"/>
<organism evidence="2">
    <name type="scientific">Fagus sylvatica</name>
    <name type="common">Beechnut</name>
    <dbReference type="NCBI Taxonomy" id="28930"/>
    <lineage>
        <taxon>Eukaryota</taxon>
        <taxon>Viridiplantae</taxon>
        <taxon>Streptophyta</taxon>
        <taxon>Embryophyta</taxon>
        <taxon>Tracheophyta</taxon>
        <taxon>Spermatophyta</taxon>
        <taxon>Magnoliopsida</taxon>
        <taxon>eudicotyledons</taxon>
        <taxon>Gunneridae</taxon>
        <taxon>Pentapetalae</taxon>
        <taxon>rosids</taxon>
        <taxon>fabids</taxon>
        <taxon>Fagales</taxon>
        <taxon>Fagaceae</taxon>
        <taxon>Fagus</taxon>
    </lineage>
</organism>
<dbReference type="GO" id="GO:2000762">
    <property type="term" value="P:regulation of phenylpropanoid metabolic process"/>
    <property type="evidence" value="ECO:0007669"/>
    <property type="project" value="InterPro"/>
</dbReference>
<evidence type="ECO:0000259" key="1">
    <source>
        <dbReference type="SMART" id="SM00256"/>
    </source>
</evidence>
<feature type="domain" description="F-box" evidence="1">
    <location>
        <begin position="25"/>
        <end position="65"/>
    </location>
</feature>
<evidence type="ECO:0000313" key="2">
    <source>
        <dbReference type="EMBL" id="SPD25191.1"/>
    </source>
</evidence>
<dbReference type="Pfam" id="PF00646">
    <property type="entry name" value="F-box"/>
    <property type="match status" value="1"/>
</dbReference>
<dbReference type="InterPro" id="IPR036047">
    <property type="entry name" value="F-box-like_dom_sf"/>
</dbReference>
<dbReference type="SUPFAM" id="SSF81383">
    <property type="entry name" value="F-box domain"/>
    <property type="match status" value="1"/>
</dbReference>
<dbReference type="EMBL" id="OIVN01006106">
    <property type="protein sequence ID" value="SPD25191.1"/>
    <property type="molecule type" value="Genomic_DNA"/>
</dbReference>
<dbReference type="SUPFAM" id="SSF117281">
    <property type="entry name" value="Kelch motif"/>
    <property type="match status" value="1"/>
</dbReference>
<accession>A0A2N9IMJ4</accession>
<dbReference type="SMART" id="SM00612">
    <property type="entry name" value="Kelch"/>
    <property type="match status" value="2"/>
</dbReference>
<dbReference type="PANTHER" id="PTHR46407:SF21">
    <property type="entry name" value="F-BOX_KELCH-REPEAT PROTEIN SKIP20"/>
    <property type="match status" value="1"/>
</dbReference>
<reference evidence="2" key="1">
    <citation type="submission" date="2018-02" db="EMBL/GenBank/DDBJ databases">
        <authorList>
            <person name="Cohen D.B."/>
            <person name="Kent A.D."/>
        </authorList>
    </citation>
    <scope>NUCLEOTIDE SEQUENCE</scope>
</reference>
<dbReference type="Pfam" id="PF01344">
    <property type="entry name" value="Kelch_1"/>
    <property type="match status" value="1"/>
</dbReference>
<dbReference type="GO" id="GO:0005829">
    <property type="term" value="C:cytosol"/>
    <property type="evidence" value="ECO:0007669"/>
    <property type="project" value="TreeGrafter"/>
</dbReference>
<dbReference type="GO" id="GO:0080037">
    <property type="term" value="P:negative regulation of cytokinin-activated signaling pathway"/>
    <property type="evidence" value="ECO:0007669"/>
    <property type="project" value="InterPro"/>
</dbReference>
<dbReference type="InterPro" id="IPR006652">
    <property type="entry name" value="Kelch_1"/>
</dbReference>
<dbReference type="Gene3D" id="2.120.10.80">
    <property type="entry name" value="Kelch-type beta propeller"/>
    <property type="match status" value="1"/>
</dbReference>
<gene>
    <name evidence="2" type="ORF">FSB_LOCUS53073</name>
</gene>
<dbReference type="AlphaFoldDB" id="A0A2N9IMJ4"/>
<dbReference type="InterPro" id="IPR001810">
    <property type="entry name" value="F-box_dom"/>
</dbReference>
<dbReference type="Gene3D" id="1.20.1280.50">
    <property type="match status" value="1"/>
</dbReference>
<dbReference type="InterPro" id="IPR015915">
    <property type="entry name" value="Kelch-typ_b-propeller"/>
</dbReference>